<dbReference type="Gene3D" id="1.25.40.20">
    <property type="entry name" value="Ankyrin repeat-containing domain"/>
    <property type="match status" value="1"/>
</dbReference>
<protein>
    <submittedName>
        <fullName evidence="6">Ankyrin repeat</fullName>
    </submittedName>
</protein>
<feature type="compositionally biased region" description="Basic residues" evidence="4">
    <location>
        <begin position="16"/>
        <end position="29"/>
    </location>
</feature>
<name>A0A1H5SVD0_9BACT</name>
<evidence type="ECO:0000256" key="2">
    <source>
        <dbReference type="ARBA" id="ARBA00023043"/>
    </source>
</evidence>
<dbReference type="Pfam" id="PF12796">
    <property type="entry name" value="Ank_2"/>
    <property type="match status" value="1"/>
</dbReference>
<dbReference type="SUPFAM" id="SSF48403">
    <property type="entry name" value="Ankyrin repeat"/>
    <property type="match status" value="1"/>
</dbReference>
<feature type="repeat" description="ANK" evidence="3">
    <location>
        <begin position="453"/>
        <end position="485"/>
    </location>
</feature>
<feature type="region of interest" description="Disordered" evidence="4">
    <location>
        <begin position="608"/>
        <end position="641"/>
    </location>
</feature>
<proteinExistence type="predicted"/>
<keyword evidence="1" id="KW-0677">Repeat</keyword>
<dbReference type="AlphaFoldDB" id="A0A1H5SVD0"/>
<evidence type="ECO:0000256" key="1">
    <source>
        <dbReference type="ARBA" id="ARBA00022737"/>
    </source>
</evidence>
<evidence type="ECO:0000259" key="5">
    <source>
        <dbReference type="Pfam" id="PF20033"/>
    </source>
</evidence>
<feature type="compositionally biased region" description="Polar residues" evidence="4">
    <location>
        <begin position="630"/>
        <end position="641"/>
    </location>
</feature>
<gene>
    <name evidence="6" type="ORF">SAMN05421819_0367</name>
</gene>
<keyword evidence="7" id="KW-1185">Reference proteome</keyword>
<organism evidence="6 7">
    <name type="scientific">Bryocella elongata</name>
    <dbReference type="NCBI Taxonomy" id="863522"/>
    <lineage>
        <taxon>Bacteria</taxon>
        <taxon>Pseudomonadati</taxon>
        <taxon>Acidobacteriota</taxon>
        <taxon>Terriglobia</taxon>
        <taxon>Terriglobales</taxon>
        <taxon>Acidobacteriaceae</taxon>
        <taxon>Bryocella</taxon>
    </lineage>
</organism>
<dbReference type="EMBL" id="FNVA01000001">
    <property type="protein sequence ID" value="SEF54404.1"/>
    <property type="molecule type" value="Genomic_DNA"/>
</dbReference>
<reference evidence="6 7" key="1">
    <citation type="submission" date="2016-10" db="EMBL/GenBank/DDBJ databases">
        <authorList>
            <person name="de Groot N.N."/>
        </authorList>
    </citation>
    <scope>NUCLEOTIDE SEQUENCE [LARGE SCALE GENOMIC DNA]</scope>
    <source>
        <strain evidence="6 7">DSM 22489</strain>
    </source>
</reference>
<dbReference type="PROSITE" id="PS50088">
    <property type="entry name" value="ANK_REPEAT"/>
    <property type="match status" value="1"/>
</dbReference>
<dbReference type="Pfam" id="PF00023">
    <property type="entry name" value="Ank"/>
    <property type="match status" value="1"/>
</dbReference>
<dbReference type="SMART" id="SM00248">
    <property type="entry name" value="ANK"/>
    <property type="match status" value="7"/>
</dbReference>
<evidence type="ECO:0000256" key="4">
    <source>
        <dbReference type="SAM" id="MobiDB-lite"/>
    </source>
</evidence>
<evidence type="ECO:0000256" key="3">
    <source>
        <dbReference type="PROSITE-ProRule" id="PRU00023"/>
    </source>
</evidence>
<feature type="domain" description="DUF6438" evidence="5">
    <location>
        <begin position="196"/>
        <end position="314"/>
    </location>
</feature>
<dbReference type="InterPro" id="IPR002110">
    <property type="entry name" value="Ankyrin_rpt"/>
</dbReference>
<dbReference type="Proteomes" id="UP000236728">
    <property type="component" value="Unassembled WGS sequence"/>
</dbReference>
<dbReference type="PROSITE" id="PS50297">
    <property type="entry name" value="ANK_REP_REGION"/>
    <property type="match status" value="1"/>
</dbReference>
<accession>A0A1H5SVD0</accession>
<dbReference type="InterPro" id="IPR036770">
    <property type="entry name" value="Ankyrin_rpt-contain_sf"/>
</dbReference>
<dbReference type="PANTHER" id="PTHR24171">
    <property type="entry name" value="ANKYRIN REPEAT DOMAIN-CONTAINING PROTEIN 39-RELATED"/>
    <property type="match status" value="1"/>
</dbReference>
<evidence type="ECO:0000313" key="7">
    <source>
        <dbReference type="Proteomes" id="UP000236728"/>
    </source>
</evidence>
<sequence>MRLKDVPAEYPSRDRHAARHRTVSPRSKRNGLIGPRSGETRIFLVASLLCLVVLTLKLSAQQLRPDPVPLPDRMEMRLLTPVVNIHADDDPDPPNLTPIQRAMHQGGRIFGMMVSVTLEVVVNENGRVDSATPTGGPEKFYAQAQEIEMHRAFQPVRIDGQIRRVEFTDYVRVYPQERWESVHIPLPEVPYMRTVNISLERTGCLGSCPSYKVTLSGDGDITFVAPDRPYAFVTVPGIHHARVSSDTMRELWNSFRRADFLSAQNDYTCNWTDMPSQTLTVTFGKITKTVHDYGGLVVGLPEAIEHLESAIDEAADTARWVRGNDNTLSSLRAEHWNFAAADATNLALYNNAIASKRTPLTDAFIVAKTPLVSADKNTPSPICAASASGDIDLVQRMLVTPAKASSLPPHVRYECLSMAATSGSIPVVDFWLDHHAPLRLAYPKSSDEDDDQGPQSPLFAAVSRGHISIVKRLLQRGASVSLAANDGHSLLAQAVDRNDDEHPGEAASIVKLLLAAGEDPNEEDLWNRPPLFMADSAEIAQLLLGAGAKVNQRDSSGGTALMYAFDPEIAKLLLESGADPTSRDKDGKSALDHAKEFGRKDSAALIQSALDAQIGLHHTEDPSGSPPESKATTTPPTSGHP</sequence>
<feature type="region of interest" description="Disordered" evidence="4">
    <location>
        <begin position="1"/>
        <end position="32"/>
    </location>
</feature>
<feature type="compositionally biased region" description="Basic and acidic residues" evidence="4">
    <location>
        <begin position="1"/>
        <end position="15"/>
    </location>
</feature>
<keyword evidence="2 3" id="KW-0040">ANK repeat</keyword>
<evidence type="ECO:0000313" key="6">
    <source>
        <dbReference type="EMBL" id="SEF54404.1"/>
    </source>
</evidence>
<dbReference type="InterPro" id="IPR045497">
    <property type="entry name" value="DUF6438"/>
</dbReference>
<dbReference type="Pfam" id="PF20033">
    <property type="entry name" value="DUF6438"/>
    <property type="match status" value="1"/>
</dbReference>